<feature type="transmembrane region" description="Helical" evidence="6">
    <location>
        <begin position="165"/>
        <end position="185"/>
    </location>
</feature>
<name>A0A0D2BY56_9EURO</name>
<evidence type="ECO:0000313" key="7">
    <source>
        <dbReference type="EMBL" id="KIW57366.1"/>
    </source>
</evidence>
<feature type="transmembrane region" description="Helical" evidence="6">
    <location>
        <begin position="220"/>
        <end position="238"/>
    </location>
</feature>
<keyword evidence="3 6" id="KW-1133">Transmembrane helix</keyword>
<dbReference type="Proteomes" id="UP000054342">
    <property type="component" value="Unassembled WGS sequence"/>
</dbReference>
<evidence type="ECO:0000256" key="1">
    <source>
        <dbReference type="ARBA" id="ARBA00004477"/>
    </source>
</evidence>
<dbReference type="PANTHER" id="PTHR12570">
    <property type="match status" value="1"/>
</dbReference>
<dbReference type="RefSeq" id="XP_013317950.1">
    <property type="nucleotide sequence ID" value="XM_013462496.1"/>
</dbReference>
<evidence type="ECO:0000313" key="8">
    <source>
        <dbReference type="Proteomes" id="UP000054342"/>
    </source>
</evidence>
<dbReference type="GO" id="GO:0016020">
    <property type="term" value="C:membrane"/>
    <property type="evidence" value="ECO:0007669"/>
    <property type="project" value="UniProtKB-SubCell"/>
</dbReference>
<evidence type="ECO:0000256" key="5">
    <source>
        <dbReference type="SAM" id="MobiDB-lite"/>
    </source>
</evidence>
<protein>
    <submittedName>
        <fullName evidence="7">Uncharacterized protein</fullName>
    </submittedName>
</protein>
<dbReference type="InterPro" id="IPR008521">
    <property type="entry name" value="Mg_trans_NIPA"/>
</dbReference>
<feature type="compositionally biased region" description="Basic and acidic residues" evidence="5">
    <location>
        <begin position="431"/>
        <end position="455"/>
    </location>
</feature>
<feature type="transmembrane region" description="Helical" evidence="6">
    <location>
        <begin position="383"/>
        <end position="401"/>
    </location>
</feature>
<organism evidence="7 8">
    <name type="scientific">Exophiala xenobiotica</name>
    <dbReference type="NCBI Taxonomy" id="348802"/>
    <lineage>
        <taxon>Eukaryota</taxon>
        <taxon>Fungi</taxon>
        <taxon>Dikarya</taxon>
        <taxon>Ascomycota</taxon>
        <taxon>Pezizomycotina</taxon>
        <taxon>Eurotiomycetes</taxon>
        <taxon>Chaetothyriomycetidae</taxon>
        <taxon>Chaetothyriales</taxon>
        <taxon>Herpotrichiellaceae</taxon>
        <taxon>Exophiala</taxon>
    </lineage>
</organism>
<dbReference type="GO" id="GO:0015095">
    <property type="term" value="F:magnesium ion transmembrane transporter activity"/>
    <property type="evidence" value="ECO:0007669"/>
    <property type="project" value="InterPro"/>
</dbReference>
<evidence type="ECO:0000256" key="4">
    <source>
        <dbReference type="ARBA" id="ARBA00023136"/>
    </source>
</evidence>
<feature type="compositionally biased region" description="Polar residues" evidence="5">
    <location>
        <begin position="467"/>
        <end position="479"/>
    </location>
</feature>
<keyword evidence="4 6" id="KW-0472">Membrane</keyword>
<feature type="compositionally biased region" description="Basic and acidic residues" evidence="5">
    <location>
        <begin position="642"/>
        <end position="659"/>
    </location>
</feature>
<keyword evidence="8" id="KW-1185">Reference proteome</keyword>
<accession>A0A0D2BY56</accession>
<dbReference type="AlphaFoldDB" id="A0A0D2BY56"/>
<dbReference type="GeneID" id="25327828"/>
<feature type="region of interest" description="Disordered" evidence="5">
    <location>
        <begin position="78"/>
        <end position="158"/>
    </location>
</feature>
<feature type="transmembrane region" description="Helical" evidence="6">
    <location>
        <begin position="191"/>
        <end position="211"/>
    </location>
</feature>
<evidence type="ECO:0000256" key="3">
    <source>
        <dbReference type="ARBA" id="ARBA00022989"/>
    </source>
</evidence>
<dbReference type="PANTHER" id="PTHR12570:SF65">
    <property type="entry name" value="MAGNESIUM TRANSPORTER NIPA9-RELATED"/>
    <property type="match status" value="1"/>
</dbReference>
<feature type="transmembrane region" description="Helical" evidence="6">
    <location>
        <begin position="258"/>
        <end position="275"/>
    </location>
</feature>
<dbReference type="OrthoDB" id="165382at2759"/>
<feature type="transmembrane region" description="Helical" evidence="6">
    <location>
        <begin position="320"/>
        <end position="340"/>
    </location>
</feature>
<feature type="transmembrane region" description="Helical" evidence="6">
    <location>
        <begin position="352"/>
        <end position="371"/>
    </location>
</feature>
<dbReference type="HOGENOM" id="CLU_012349_2_1_1"/>
<dbReference type="EMBL" id="KN847319">
    <property type="protein sequence ID" value="KIW57366.1"/>
    <property type="molecule type" value="Genomic_DNA"/>
</dbReference>
<feature type="transmembrane region" description="Helical" evidence="6">
    <location>
        <begin position="282"/>
        <end position="300"/>
    </location>
</feature>
<evidence type="ECO:0000256" key="2">
    <source>
        <dbReference type="ARBA" id="ARBA00022692"/>
    </source>
</evidence>
<evidence type="ECO:0000256" key="6">
    <source>
        <dbReference type="SAM" id="Phobius"/>
    </source>
</evidence>
<keyword evidence="2 6" id="KW-0812">Transmembrane</keyword>
<dbReference type="Pfam" id="PF05653">
    <property type="entry name" value="Mg_trans_NIPA"/>
    <property type="match status" value="1"/>
</dbReference>
<feature type="region of interest" description="Disordered" evidence="5">
    <location>
        <begin position="613"/>
        <end position="720"/>
    </location>
</feature>
<feature type="transmembrane region" description="Helical" evidence="6">
    <location>
        <begin position="42"/>
        <end position="62"/>
    </location>
</feature>
<feature type="region of interest" description="Disordered" evidence="5">
    <location>
        <begin position="427"/>
        <end position="480"/>
    </location>
</feature>
<reference evidence="7 8" key="1">
    <citation type="submission" date="2015-01" db="EMBL/GenBank/DDBJ databases">
        <title>The Genome Sequence of Exophiala xenobiotica CBS118157.</title>
        <authorList>
            <consortium name="The Broad Institute Genomics Platform"/>
            <person name="Cuomo C."/>
            <person name="de Hoog S."/>
            <person name="Gorbushina A."/>
            <person name="Stielow B."/>
            <person name="Teixiera M."/>
            <person name="Abouelleil A."/>
            <person name="Chapman S.B."/>
            <person name="Priest M."/>
            <person name="Young S.K."/>
            <person name="Wortman J."/>
            <person name="Nusbaum C."/>
            <person name="Birren B."/>
        </authorList>
    </citation>
    <scope>NUCLEOTIDE SEQUENCE [LARGE SCALE GENOMIC DNA]</scope>
    <source>
        <strain evidence="7 8">CBS 118157</strain>
    </source>
</reference>
<dbReference type="SUPFAM" id="SSF103481">
    <property type="entry name" value="Multidrug resistance efflux transporter EmrE"/>
    <property type="match status" value="1"/>
</dbReference>
<feature type="compositionally biased region" description="Basic residues" evidence="5">
    <location>
        <begin position="620"/>
        <end position="632"/>
    </location>
</feature>
<comment type="subcellular location">
    <subcellularLocation>
        <location evidence="1">Endoplasmic reticulum membrane</location>
        <topology evidence="1">Multi-pass membrane protein</topology>
    </subcellularLocation>
</comment>
<proteinExistence type="predicted"/>
<gene>
    <name evidence="7" type="ORF">PV05_05920</name>
</gene>
<feature type="compositionally biased region" description="Polar residues" evidence="5">
    <location>
        <begin position="566"/>
        <end position="580"/>
    </location>
</feature>
<feature type="compositionally biased region" description="Polar residues" evidence="5">
    <location>
        <begin position="519"/>
        <end position="552"/>
    </location>
</feature>
<feature type="region of interest" description="Disordered" evidence="5">
    <location>
        <begin position="500"/>
        <end position="587"/>
    </location>
</feature>
<dbReference type="InterPro" id="IPR037185">
    <property type="entry name" value="EmrE-like"/>
</dbReference>
<sequence>MHISMPIPYNPSSLDASSTLILELVTVRGVAQFGEDSQLQRWSSFIGIVTAIVGNLLISVALNTQRYAHILIERKHNGSRKPHPNGIASPIRTGYGTDEQEQIAEARKKANLGLPDRKESTAEDGTPSADVDVEGGLESPIEEPRQKSEPENEDEGRPSYLKSPVWWLGLVLMIIGEAGNFLAYGFAPASIVSPLGVVALISNCLIAPLMLKERFRKRDFFGVVVAVAGAVVVVLSAESSEEKFGPGGLLKTIKRWEFLVYVIITTLFIVALMYAEPRYGRRTILVDLGLVALFGGYTALSTKGVSSLLSTSLWKAFAYPILYFLVVILVLSALMQIRYLNRALQIYDSTQVIPTQFVLFTLSVILGSAVLYRDFEHTTTAQAVKFVIGCLLTFFGVYLITSRREGYTSIDEQEADEDETIQLIDEEADGVDERTPLTRDRKASVAPGIDDHHSALETVEESEDEATTPQHSRPASSVPSIAFTPAESSESLHRNPWLSSAEQIDAPPSPRTPLGARVQSESSTPFFTPFTSKPLKRSTSSPAGPETPSKQGTPRLPSPERPAEDPSSTTHFLSRSTRGSISRLIPVPGPLLPPLSSSLSALVADSLLKGEGASRSVRASLRRRRSSRHSTNTRRQTIPVSDPEHPLGLHFQNRSEDQSLSRAQTHEGAVGDEDTPQEDMGKQKRRLRALSETFSGIMGRGKGKKRDDVGDSQADRTSGV</sequence>